<keyword evidence="4 5" id="KW-0472">Membrane</keyword>
<feature type="domain" description="TLC" evidence="7">
    <location>
        <begin position="59"/>
        <end position="258"/>
    </location>
</feature>
<keyword evidence="3 6" id="KW-1133">Transmembrane helix</keyword>
<gene>
    <name evidence="8" type="ORF">PMAYCL1PPCAC_18701</name>
</gene>
<accession>A0AAN5CPZ1</accession>
<evidence type="ECO:0000313" key="8">
    <source>
        <dbReference type="EMBL" id="GMR48506.1"/>
    </source>
</evidence>
<comment type="caution">
    <text evidence="8">The sequence shown here is derived from an EMBL/GenBank/DDBJ whole genome shotgun (WGS) entry which is preliminary data.</text>
</comment>
<protein>
    <recommendedName>
        <fullName evidence="7">TLC domain-containing protein</fullName>
    </recommendedName>
</protein>
<keyword evidence="2 5" id="KW-0812">Transmembrane</keyword>
<evidence type="ECO:0000256" key="5">
    <source>
        <dbReference type="PROSITE-ProRule" id="PRU00205"/>
    </source>
</evidence>
<dbReference type="InterPro" id="IPR006634">
    <property type="entry name" value="TLC-dom"/>
</dbReference>
<dbReference type="GO" id="GO:0005886">
    <property type="term" value="C:plasma membrane"/>
    <property type="evidence" value="ECO:0007669"/>
    <property type="project" value="TreeGrafter"/>
</dbReference>
<dbReference type="PANTHER" id="PTHR13439">
    <property type="entry name" value="CT120 PROTEIN"/>
    <property type="match status" value="1"/>
</dbReference>
<evidence type="ECO:0000256" key="2">
    <source>
        <dbReference type="ARBA" id="ARBA00022692"/>
    </source>
</evidence>
<keyword evidence="9" id="KW-1185">Reference proteome</keyword>
<dbReference type="GO" id="GO:0055091">
    <property type="term" value="P:phospholipid homeostasis"/>
    <property type="evidence" value="ECO:0007669"/>
    <property type="project" value="TreeGrafter"/>
</dbReference>
<dbReference type="SMART" id="SM00724">
    <property type="entry name" value="TLC"/>
    <property type="match status" value="1"/>
</dbReference>
<evidence type="ECO:0000256" key="1">
    <source>
        <dbReference type="ARBA" id="ARBA00004141"/>
    </source>
</evidence>
<organism evidence="8 9">
    <name type="scientific">Pristionchus mayeri</name>
    <dbReference type="NCBI Taxonomy" id="1317129"/>
    <lineage>
        <taxon>Eukaryota</taxon>
        <taxon>Metazoa</taxon>
        <taxon>Ecdysozoa</taxon>
        <taxon>Nematoda</taxon>
        <taxon>Chromadorea</taxon>
        <taxon>Rhabditida</taxon>
        <taxon>Rhabditina</taxon>
        <taxon>Diplogasteromorpha</taxon>
        <taxon>Diplogasteroidea</taxon>
        <taxon>Neodiplogasteridae</taxon>
        <taxon>Pristionchus</taxon>
    </lineage>
</organism>
<feature type="transmembrane region" description="Helical" evidence="6">
    <location>
        <begin position="30"/>
        <end position="52"/>
    </location>
</feature>
<evidence type="ECO:0000256" key="6">
    <source>
        <dbReference type="SAM" id="Phobius"/>
    </source>
</evidence>
<comment type="subcellular location">
    <subcellularLocation>
        <location evidence="1">Membrane</location>
        <topology evidence="1">Multi-pass membrane protein</topology>
    </subcellularLocation>
</comment>
<name>A0AAN5CPZ1_9BILA</name>
<evidence type="ECO:0000259" key="7">
    <source>
        <dbReference type="PROSITE" id="PS50922"/>
    </source>
</evidence>
<dbReference type="GO" id="GO:0097035">
    <property type="term" value="P:regulation of membrane lipid distribution"/>
    <property type="evidence" value="ECO:0007669"/>
    <property type="project" value="TreeGrafter"/>
</dbReference>
<feature type="transmembrane region" description="Helical" evidence="6">
    <location>
        <begin position="227"/>
        <end position="250"/>
    </location>
</feature>
<dbReference type="GO" id="GO:0007009">
    <property type="term" value="P:plasma membrane organization"/>
    <property type="evidence" value="ECO:0007669"/>
    <property type="project" value="TreeGrafter"/>
</dbReference>
<reference evidence="9" key="1">
    <citation type="submission" date="2022-10" db="EMBL/GenBank/DDBJ databases">
        <title>Genome assembly of Pristionchus species.</title>
        <authorList>
            <person name="Yoshida K."/>
            <person name="Sommer R.J."/>
        </authorList>
    </citation>
    <scope>NUCLEOTIDE SEQUENCE [LARGE SCALE GENOMIC DNA]</scope>
    <source>
        <strain evidence="9">RS5460</strain>
    </source>
</reference>
<feature type="transmembrane region" description="Helical" evidence="6">
    <location>
        <begin position="64"/>
        <end position="83"/>
    </location>
</feature>
<evidence type="ECO:0000256" key="3">
    <source>
        <dbReference type="ARBA" id="ARBA00022989"/>
    </source>
</evidence>
<feature type="non-terminal residue" evidence="8">
    <location>
        <position position="1"/>
    </location>
</feature>
<dbReference type="Proteomes" id="UP001328107">
    <property type="component" value="Unassembled WGS sequence"/>
</dbReference>
<proteinExistence type="predicted"/>
<evidence type="ECO:0000313" key="9">
    <source>
        <dbReference type="Proteomes" id="UP001328107"/>
    </source>
</evidence>
<evidence type="ECO:0000256" key="4">
    <source>
        <dbReference type="ARBA" id="ARBA00023136"/>
    </source>
</evidence>
<dbReference type="PANTHER" id="PTHR13439:SF4">
    <property type="entry name" value="TLC DOMAIN-CONTAINING PROTEIN"/>
    <property type="match status" value="1"/>
</dbReference>
<dbReference type="GO" id="GO:0071709">
    <property type="term" value="P:membrane assembly"/>
    <property type="evidence" value="ECO:0007669"/>
    <property type="project" value="TreeGrafter"/>
</dbReference>
<dbReference type="PROSITE" id="PS50922">
    <property type="entry name" value="TLC"/>
    <property type="match status" value="1"/>
</dbReference>
<sequence length="287" mass="32955">SFYSRMASIPSDPPAELSLPPFSRLLHSDFYLPLLFYFALFRLAALFVQTFLWQSYQGFKQYRLHNLSICLLHSCLSGGWAFSFFCTHTRVMFEETIHWYEPWAAHLPIMSIAYFINDSIDMAQHEISRWTAELFLHHAASIIAFLFAVLPHKFVPYAYWALLMEMNSIFLHIRSIVQISGEATSRPSVYSLVKTLNIVTFVIFRFAVQGWQIKWGFVTWGIIHPSYTVIAIGGGIMFLTINSILFYRILSSDGFLGEKLATSTGSARDQQTFVKAIASEEKKKKSN</sequence>
<dbReference type="AlphaFoldDB" id="A0AAN5CPZ1"/>
<dbReference type="InterPro" id="IPR050846">
    <property type="entry name" value="TLCD"/>
</dbReference>
<dbReference type="EMBL" id="BTRK01000004">
    <property type="protein sequence ID" value="GMR48506.1"/>
    <property type="molecule type" value="Genomic_DNA"/>
</dbReference>
<dbReference type="Pfam" id="PF03798">
    <property type="entry name" value="TRAM_LAG1_CLN8"/>
    <property type="match status" value="1"/>
</dbReference>